<proteinExistence type="predicted"/>
<name>A0A9X2KKQ4_9SPHN</name>
<dbReference type="Pfam" id="PF03992">
    <property type="entry name" value="ABM"/>
    <property type="match status" value="1"/>
</dbReference>
<evidence type="ECO:0000313" key="3">
    <source>
        <dbReference type="Proteomes" id="UP001139451"/>
    </source>
</evidence>
<dbReference type="PROSITE" id="PS51725">
    <property type="entry name" value="ABM"/>
    <property type="match status" value="1"/>
</dbReference>
<dbReference type="GO" id="GO:0004497">
    <property type="term" value="F:monooxygenase activity"/>
    <property type="evidence" value="ECO:0007669"/>
    <property type="project" value="UniProtKB-KW"/>
</dbReference>
<reference evidence="2" key="1">
    <citation type="submission" date="2022-05" db="EMBL/GenBank/DDBJ databases">
        <title>Sphingomonas sp. strain MG17 Genome sequencing and assembly.</title>
        <authorList>
            <person name="Kim I."/>
        </authorList>
    </citation>
    <scope>NUCLEOTIDE SEQUENCE</scope>
    <source>
        <strain evidence="2">MG17</strain>
    </source>
</reference>
<dbReference type="Proteomes" id="UP001139451">
    <property type="component" value="Unassembled WGS sequence"/>
</dbReference>
<evidence type="ECO:0000259" key="1">
    <source>
        <dbReference type="PROSITE" id="PS51725"/>
    </source>
</evidence>
<dbReference type="RefSeq" id="WP_254292084.1">
    <property type="nucleotide sequence ID" value="NZ_JAMLDX010000003.1"/>
</dbReference>
<comment type="caution">
    <text evidence="2">The sequence shown here is derived from an EMBL/GenBank/DDBJ whole genome shotgun (WGS) entry which is preliminary data.</text>
</comment>
<keyword evidence="3" id="KW-1185">Reference proteome</keyword>
<protein>
    <submittedName>
        <fullName evidence="2">Antibiotic biosynthesis monooxygenase</fullName>
    </submittedName>
</protein>
<sequence length="98" mass="10679">MATEIACIDVTPGSGEAFEAGAAEAVALFRAADGCTDMRLLRSHEREGRYWLIIEWRDVAAHEAFRATPAFARWRELVGPYFAGPPQVEHGIATAAGF</sequence>
<gene>
    <name evidence="2" type="ORF">M9978_05965</name>
</gene>
<dbReference type="SUPFAM" id="SSF54909">
    <property type="entry name" value="Dimeric alpha+beta barrel"/>
    <property type="match status" value="1"/>
</dbReference>
<organism evidence="2 3">
    <name type="scientific">Sphingomonas tagetis</name>
    <dbReference type="NCBI Taxonomy" id="2949092"/>
    <lineage>
        <taxon>Bacteria</taxon>
        <taxon>Pseudomonadati</taxon>
        <taxon>Pseudomonadota</taxon>
        <taxon>Alphaproteobacteria</taxon>
        <taxon>Sphingomonadales</taxon>
        <taxon>Sphingomonadaceae</taxon>
        <taxon>Sphingomonas</taxon>
    </lineage>
</organism>
<dbReference type="Gene3D" id="3.30.70.100">
    <property type="match status" value="1"/>
</dbReference>
<evidence type="ECO:0000313" key="2">
    <source>
        <dbReference type="EMBL" id="MCP3729970.1"/>
    </source>
</evidence>
<feature type="domain" description="ABM" evidence="1">
    <location>
        <begin position="2"/>
        <end position="90"/>
    </location>
</feature>
<keyword evidence="2" id="KW-0503">Monooxygenase</keyword>
<dbReference type="EMBL" id="JAMLDX010000003">
    <property type="protein sequence ID" value="MCP3729970.1"/>
    <property type="molecule type" value="Genomic_DNA"/>
</dbReference>
<dbReference type="AlphaFoldDB" id="A0A9X2KKQ4"/>
<dbReference type="InterPro" id="IPR011008">
    <property type="entry name" value="Dimeric_a/b-barrel"/>
</dbReference>
<keyword evidence="2" id="KW-0560">Oxidoreductase</keyword>
<dbReference type="InterPro" id="IPR007138">
    <property type="entry name" value="ABM_dom"/>
</dbReference>
<accession>A0A9X2KKQ4</accession>